<dbReference type="CDD" id="cd05822">
    <property type="entry name" value="TLP_HIUase"/>
    <property type="match status" value="1"/>
</dbReference>
<evidence type="ECO:0000256" key="7">
    <source>
        <dbReference type="RuleBase" id="RU361270"/>
    </source>
</evidence>
<accession>A0ABV8B4A5</accession>
<keyword evidence="5 7" id="KW-0659">Purine metabolism</keyword>
<dbReference type="Proteomes" id="UP001595752">
    <property type="component" value="Unassembled WGS sequence"/>
</dbReference>
<comment type="function">
    <text evidence="2">Catalyzes the hydrolysis of 5-hydroxyisourate (HIU) to 2-oxo-4-hydroxy-4-carboxy-5-ureidoimidazoline (OHCU).</text>
</comment>
<dbReference type="GO" id="GO:0033971">
    <property type="term" value="F:hydroxyisourate hydrolase activity"/>
    <property type="evidence" value="ECO:0007669"/>
    <property type="project" value="UniProtKB-EC"/>
</dbReference>
<organism evidence="9 10">
    <name type="scientific">Bacillus songklensis</name>
    <dbReference type="NCBI Taxonomy" id="1069116"/>
    <lineage>
        <taxon>Bacteria</taxon>
        <taxon>Bacillati</taxon>
        <taxon>Bacillota</taxon>
        <taxon>Bacilli</taxon>
        <taxon>Bacillales</taxon>
        <taxon>Bacillaceae</taxon>
        <taxon>Bacillus</taxon>
    </lineage>
</organism>
<dbReference type="NCBIfam" id="TIGR02962">
    <property type="entry name" value="hdxy_isourate"/>
    <property type="match status" value="1"/>
</dbReference>
<feature type="domain" description="Transthyretin/hydroxyisourate hydrolase" evidence="8">
    <location>
        <begin position="1"/>
        <end position="109"/>
    </location>
</feature>
<dbReference type="Gene3D" id="2.60.40.180">
    <property type="entry name" value="Transthyretin/hydroxyisourate hydrolase domain"/>
    <property type="match status" value="1"/>
</dbReference>
<comment type="subunit">
    <text evidence="4 7">Homotetramer.</text>
</comment>
<dbReference type="PANTHER" id="PTHR10395:SF7">
    <property type="entry name" value="5-HYDROXYISOURATE HYDROLASE"/>
    <property type="match status" value="1"/>
</dbReference>
<evidence type="ECO:0000313" key="9">
    <source>
        <dbReference type="EMBL" id="MFC3885086.1"/>
    </source>
</evidence>
<dbReference type="InterPro" id="IPR023419">
    <property type="entry name" value="Transthyretin_CS"/>
</dbReference>
<dbReference type="RefSeq" id="WP_377917160.1">
    <property type="nucleotide sequence ID" value="NZ_JBHRZT010000068.1"/>
</dbReference>
<comment type="similarity">
    <text evidence="3 7">Belongs to the transthyretin family. 5-hydroxyisourate hydrolase subfamily.</text>
</comment>
<evidence type="ECO:0000256" key="3">
    <source>
        <dbReference type="ARBA" id="ARBA00009850"/>
    </source>
</evidence>
<dbReference type="InterPro" id="IPR014306">
    <property type="entry name" value="Hydroxyisourate_hydrolase"/>
</dbReference>
<dbReference type="EMBL" id="JBHRZT010000068">
    <property type="protein sequence ID" value="MFC3885086.1"/>
    <property type="molecule type" value="Genomic_DNA"/>
</dbReference>
<dbReference type="EC" id="3.5.2.17" evidence="7"/>
<dbReference type="InterPro" id="IPR023416">
    <property type="entry name" value="Transthyretin/HIU_hydrolase_d"/>
</dbReference>
<evidence type="ECO:0000256" key="5">
    <source>
        <dbReference type="ARBA" id="ARBA00022631"/>
    </source>
</evidence>
<evidence type="ECO:0000256" key="2">
    <source>
        <dbReference type="ARBA" id="ARBA00002704"/>
    </source>
</evidence>
<gene>
    <name evidence="9" type="primary">uraH</name>
    <name evidence="9" type="ORF">ACFOU2_17070</name>
</gene>
<dbReference type="SUPFAM" id="SSF49472">
    <property type="entry name" value="Transthyretin (synonym: prealbumin)"/>
    <property type="match status" value="1"/>
</dbReference>
<evidence type="ECO:0000256" key="4">
    <source>
        <dbReference type="ARBA" id="ARBA00011881"/>
    </source>
</evidence>
<dbReference type="PROSITE" id="PS00769">
    <property type="entry name" value="TRANSTHYRETIN_2"/>
    <property type="match status" value="1"/>
</dbReference>
<dbReference type="PANTHER" id="PTHR10395">
    <property type="entry name" value="URICASE AND TRANSTHYRETIN-RELATED"/>
    <property type="match status" value="1"/>
</dbReference>
<reference evidence="10" key="1">
    <citation type="journal article" date="2019" name="Int. J. Syst. Evol. Microbiol.">
        <title>The Global Catalogue of Microorganisms (GCM) 10K type strain sequencing project: providing services to taxonomists for standard genome sequencing and annotation.</title>
        <authorList>
            <consortium name="The Broad Institute Genomics Platform"/>
            <consortium name="The Broad Institute Genome Sequencing Center for Infectious Disease"/>
            <person name="Wu L."/>
            <person name="Ma J."/>
        </authorList>
    </citation>
    <scope>NUCLEOTIDE SEQUENCE [LARGE SCALE GENOMIC DNA]</scope>
    <source>
        <strain evidence="10">CCUG 61889</strain>
    </source>
</reference>
<comment type="catalytic activity">
    <reaction evidence="1 7">
        <text>5-hydroxyisourate + H2O = 5-hydroxy-2-oxo-4-ureido-2,5-dihydro-1H-imidazole-5-carboxylate + H(+)</text>
        <dbReference type="Rhea" id="RHEA:23736"/>
        <dbReference type="ChEBI" id="CHEBI:15377"/>
        <dbReference type="ChEBI" id="CHEBI:15378"/>
        <dbReference type="ChEBI" id="CHEBI:18072"/>
        <dbReference type="ChEBI" id="CHEBI:58639"/>
        <dbReference type="EC" id="3.5.2.17"/>
    </reaction>
</comment>
<keyword evidence="6 7" id="KW-0378">Hydrolase</keyword>
<sequence>MDLTHGQPAANVKIELSYLTKSSVRNPLKTATTNADGRIDHPLLTADEMKAGEYELLFHIGDYFRKKELNLKEPLFLDKVAVRIGIADPHSHYHVPLLISPWGYQVYRGS</sequence>
<evidence type="ECO:0000256" key="6">
    <source>
        <dbReference type="ARBA" id="ARBA00022801"/>
    </source>
</evidence>
<dbReference type="Pfam" id="PF00576">
    <property type="entry name" value="Transthyretin"/>
    <property type="match status" value="1"/>
</dbReference>
<keyword evidence="10" id="KW-1185">Reference proteome</keyword>
<protein>
    <recommendedName>
        <fullName evidence="7">5-hydroxyisourate hydrolase</fullName>
        <shortName evidence="7">HIU hydrolase</shortName>
        <shortName evidence="7">HIUHase</shortName>
        <ecNumber evidence="7">3.5.2.17</ecNumber>
    </recommendedName>
</protein>
<proteinExistence type="inferred from homology"/>
<evidence type="ECO:0000313" key="10">
    <source>
        <dbReference type="Proteomes" id="UP001595752"/>
    </source>
</evidence>
<comment type="caution">
    <text evidence="9">The sequence shown here is derived from an EMBL/GenBank/DDBJ whole genome shotgun (WGS) entry which is preliminary data.</text>
</comment>
<dbReference type="InterPro" id="IPR036817">
    <property type="entry name" value="Transthyretin/HIU_hydrolase_sf"/>
</dbReference>
<evidence type="ECO:0000256" key="1">
    <source>
        <dbReference type="ARBA" id="ARBA00001043"/>
    </source>
</evidence>
<evidence type="ECO:0000259" key="8">
    <source>
        <dbReference type="Pfam" id="PF00576"/>
    </source>
</evidence>
<name>A0ABV8B4A5_9BACI</name>